<dbReference type="Gene3D" id="1.20.1070.10">
    <property type="entry name" value="Rhodopsin 7-helix transmembrane proteins"/>
    <property type="match status" value="1"/>
</dbReference>
<dbReference type="EMBL" id="LWCA01000829">
    <property type="protein sequence ID" value="OAF66787.1"/>
    <property type="molecule type" value="Genomic_DNA"/>
</dbReference>
<evidence type="ECO:0000256" key="3">
    <source>
        <dbReference type="ARBA" id="ARBA00022989"/>
    </source>
</evidence>
<comment type="subcellular location">
    <subcellularLocation>
        <location evidence="1">Membrane</location>
    </subcellularLocation>
</comment>
<dbReference type="AlphaFoldDB" id="A0A177AXN3"/>
<evidence type="ECO:0000313" key="7">
    <source>
        <dbReference type="EMBL" id="OAF66787.1"/>
    </source>
</evidence>
<dbReference type="PROSITE" id="PS50262">
    <property type="entry name" value="G_PROTEIN_RECEP_F1_2"/>
    <property type="match status" value="1"/>
</dbReference>
<evidence type="ECO:0000259" key="6">
    <source>
        <dbReference type="PROSITE" id="PS50262"/>
    </source>
</evidence>
<keyword evidence="4 5" id="KW-0472">Membrane</keyword>
<evidence type="ECO:0000256" key="1">
    <source>
        <dbReference type="ARBA" id="ARBA00004370"/>
    </source>
</evidence>
<dbReference type="SUPFAM" id="SSF81321">
    <property type="entry name" value="Family A G protein-coupled receptor-like"/>
    <property type="match status" value="1"/>
</dbReference>
<keyword evidence="3 5" id="KW-1133">Transmembrane helix</keyword>
<proteinExistence type="predicted"/>
<reference evidence="7 8" key="1">
    <citation type="submission" date="2016-04" db="EMBL/GenBank/DDBJ databases">
        <title>The genome of Intoshia linei affirms orthonectids as highly simplified spiralians.</title>
        <authorList>
            <person name="Mikhailov K.V."/>
            <person name="Slusarev G.S."/>
            <person name="Nikitin M.A."/>
            <person name="Logacheva M.D."/>
            <person name="Penin A."/>
            <person name="Aleoshin V."/>
            <person name="Panchin Y.V."/>
        </authorList>
    </citation>
    <scope>NUCLEOTIDE SEQUENCE [LARGE SCALE GENOMIC DNA]</scope>
    <source>
        <strain evidence="7">Intl2013</strain>
        <tissue evidence="7">Whole animal</tissue>
    </source>
</reference>
<feature type="domain" description="G-protein coupled receptors family 1 profile" evidence="6">
    <location>
        <begin position="1"/>
        <end position="295"/>
    </location>
</feature>
<evidence type="ECO:0000256" key="4">
    <source>
        <dbReference type="ARBA" id="ARBA00023136"/>
    </source>
</evidence>
<protein>
    <recommendedName>
        <fullName evidence="6">G-protein coupled receptors family 1 profile domain-containing protein</fullName>
    </recommendedName>
</protein>
<feature type="transmembrane region" description="Helical" evidence="5">
    <location>
        <begin position="28"/>
        <end position="55"/>
    </location>
</feature>
<evidence type="ECO:0000313" key="8">
    <source>
        <dbReference type="Proteomes" id="UP000078046"/>
    </source>
</evidence>
<keyword evidence="8" id="KW-1185">Reference proteome</keyword>
<name>A0A177AXN3_9BILA</name>
<feature type="transmembrane region" description="Helical" evidence="5">
    <location>
        <begin position="279"/>
        <end position="297"/>
    </location>
</feature>
<evidence type="ECO:0000256" key="5">
    <source>
        <dbReference type="SAM" id="Phobius"/>
    </source>
</evidence>
<gene>
    <name evidence="7" type="ORF">A3Q56_05512</name>
</gene>
<comment type="caution">
    <text evidence="7">The sequence shown here is derived from an EMBL/GenBank/DDBJ whole genome shotgun (WGS) entry which is preliminary data.</text>
</comment>
<dbReference type="Proteomes" id="UP000078046">
    <property type="component" value="Unassembled WGS sequence"/>
</dbReference>
<evidence type="ECO:0000256" key="2">
    <source>
        <dbReference type="ARBA" id="ARBA00022692"/>
    </source>
</evidence>
<accession>A0A177AXN3</accession>
<feature type="transmembrane region" description="Helical" evidence="5">
    <location>
        <begin position="237"/>
        <end position="255"/>
    </location>
</feature>
<dbReference type="InterPro" id="IPR017452">
    <property type="entry name" value="GPCR_Rhodpsn_7TM"/>
</dbReference>
<keyword evidence="2 5" id="KW-0812">Transmembrane</keyword>
<sequence>MLSISLYRLEAISKIKAYMSRICRFCEIYQSIVFIWSSSIIISLFSLIFFINYFLPIKTTHILLNYQFGNVTYSENQINAEYYKIVTNTCLSWYLPINMTYTIIVYIFIFYIPFFLIFTTHIISIYYLKKEMVNSENSLKKMKIYNLKGKRSGQHSYNINNMKVTSMTYEFKQARRILSAIDRLNSMYVNNRSRYVSRLTDHLFVNHLKGQRRYSSNLDIFCLPVIKVQKRVKPNSSIMFSSLFFIFSSLVYFPYYNVLLVWKLCEKCVNFTLVSHIELLRILINFNTIFGPLLFAITSKRFRRFFKLHIGM</sequence>
<organism evidence="7 8">
    <name type="scientific">Intoshia linei</name>
    <dbReference type="NCBI Taxonomy" id="1819745"/>
    <lineage>
        <taxon>Eukaryota</taxon>
        <taxon>Metazoa</taxon>
        <taxon>Spiralia</taxon>
        <taxon>Lophotrochozoa</taxon>
        <taxon>Mesozoa</taxon>
        <taxon>Orthonectida</taxon>
        <taxon>Rhopaluridae</taxon>
        <taxon>Intoshia</taxon>
    </lineage>
</organism>
<dbReference type="GO" id="GO:0016020">
    <property type="term" value="C:membrane"/>
    <property type="evidence" value="ECO:0007669"/>
    <property type="project" value="UniProtKB-SubCell"/>
</dbReference>
<feature type="transmembrane region" description="Helical" evidence="5">
    <location>
        <begin position="103"/>
        <end position="128"/>
    </location>
</feature>